<name>A0A2L2SQ57_9HYPO</name>
<feature type="compositionally biased region" description="Basic residues" evidence="1">
    <location>
        <begin position="9"/>
        <end position="22"/>
    </location>
</feature>
<keyword evidence="3" id="KW-1185">Reference proteome</keyword>
<reference evidence="3" key="1">
    <citation type="submission" date="2014-10" db="EMBL/GenBank/DDBJ databases">
        <authorList>
            <person name="King R."/>
        </authorList>
    </citation>
    <scope>NUCLEOTIDE SEQUENCE [LARGE SCALE GENOMIC DNA]</scope>
    <source>
        <strain evidence="3">A3/5</strain>
    </source>
</reference>
<protein>
    <submittedName>
        <fullName evidence="2">Uncharacterized protein</fullName>
    </submittedName>
</protein>
<dbReference type="EMBL" id="LN649232">
    <property type="protein sequence ID" value="CEI38821.1"/>
    <property type="molecule type" value="Genomic_DNA"/>
</dbReference>
<proteinExistence type="predicted"/>
<dbReference type="Proteomes" id="UP000245910">
    <property type="component" value="Chromosome IIII"/>
</dbReference>
<organism evidence="2 3">
    <name type="scientific">Fusarium venenatum</name>
    <dbReference type="NCBI Taxonomy" id="56646"/>
    <lineage>
        <taxon>Eukaryota</taxon>
        <taxon>Fungi</taxon>
        <taxon>Dikarya</taxon>
        <taxon>Ascomycota</taxon>
        <taxon>Pezizomycotina</taxon>
        <taxon>Sordariomycetes</taxon>
        <taxon>Hypocreomycetidae</taxon>
        <taxon>Hypocreales</taxon>
        <taxon>Nectriaceae</taxon>
        <taxon>Fusarium</taxon>
    </lineage>
</organism>
<evidence type="ECO:0000313" key="3">
    <source>
        <dbReference type="Proteomes" id="UP000245910"/>
    </source>
</evidence>
<evidence type="ECO:0000256" key="1">
    <source>
        <dbReference type="SAM" id="MobiDB-lite"/>
    </source>
</evidence>
<evidence type="ECO:0000313" key="2">
    <source>
        <dbReference type="EMBL" id="CEI38821.1"/>
    </source>
</evidence>
<dbReference type="AlphaFoldDB" id="A0A2L2SQ57"/>
<feature type="region of interest" description="Disordered" evidence="1">
    <location>
        <begin position="1"/>
        <end position="66"/>
    </location>
</feature>
<feature type="compositionally biased region" description="Polar residues" evidence="1">
    <location>
        <begin position="50"/>
        <end position="60"/>
    </location>
</feature>
<sequence length="109" mass="12699">MLISTRRCLATRRKKNEKKKTKERGDTTHAAVQEPDLVYAEPEQACSRDMTVQNRTSTPSDRSHEQKWLEAKGFRRLRRTPRRINIALRCRMRTNGGRAEFVDLVTIAT</sequence>
<accession>A0A2L2SQ57</accession>